<protein>
    <submittedName>
        <fullName evidence="4">HlyD family secretion protein</fullName>
    </submittedName>
</protein>
<evidence type="ECO:0000313" key="4">
    <source>
        <dbReference type="EMBL" id="TDG10230.1"/>
    </source>
</evidence>
<evidence type="ECO:0000259" key="2">
    <source>
        <dbReference type="Pfam" id="PF25917"/>
    </source>
</evidence>
<keyword evidence="1" id="KW-0472">Membrane</keyword>
<organism evidence="4 5">
    <name type="scientific">Paraburkholderia guartelaensis</name>
    <dbReference type="NCBI Taxonomy" id="2546446"/>
    <lineage>
        <taxon>Bacteria</taxon>
        <taxon>Pseudomonadati</taxon>
        <taxon>Pseudomonadota</taxon>
        <taxon>Betaproteobacteria</taxon>
        <taxon>Burkholderiales</taxon>
        <taxon>Burkholderiaceae</taxon>
        <taxon>Paraburkholderia</taxon>
    </lineage>
</organism>
<keyword evidence="1" id="KW-1133">Transmembrane helix</keyword>
<dbReference type="AlphaFoldDB" id="A0A4R5LKG6"/>
<evidence type="ECO:0000313" key="5">
    <source>
        <dbReference type="Proteomes" id="UP000295606"/>
    </source>
</evidence>
<dbReference type="Pfam" id="PF25917">
    <property type="entry name" value="BSH_RND"/>
    <property type="match status" value="1"/>
</dbReference>
<dbReference type="InterPro" id="IPR058634">
    <property type="entry name" value="AaeA-lik-b-barrel"/>
</dbReference>
<comment type="caution">
    <text evidence="4">The sequence shown here is derived from an EMBL/GenBank/DDBJ whole genome shotgun (WGS) entry which is preliminary data.</text>
</comment>
<dbReference type="Proteomes" id="UP000295606">
    <property type="component" value="Unassembled WGS sequence"/>
</dbReference>
<name>A0A4R5LKG6_9BURK</name>
<feature type="transmembrane region" description="Helical" evidence="1">
    <location>
        <begin position="6"/>
        <end position="27"/>
    </location>
</feature>
<evidence type="ECO:0000259" key="3">
    <source>
        <dbReference type="Pfam" id="PF25963"/>
    </source>
</evidence>
<dbReference type="PANTHER" id="PTHR30367">
    <property type="entry name" value="P-HYDROXYBENZOIC ACID EFFLUX PUMP SUBUNIT AAEA-RELATED"/>
    <property type="match status" value="1"/>
</dbReference>
<dbReference type="OrthoDB" id="9811754at2"/>
<reference evidence="4 5" key="1">
    <citation type="submission" date="2019-03" db="EMBL/GenBank/DDBJ databases">
        <title>Paraburkholderia sp. isolated from native Mimosa gymnas in Guartela State Park, Brazil.</title>
        <authorList>
            <person name="Paulitsch F."/>
            <person name="Hungria M."/>
            <person name="Delamuta J.R.M."/>
            <person name="Ribeiro R.A."/>
            <person name="Dall'Agnol R."/>
            <person name="Silva J.S.B."/>
        </authorList>
    </citation>
    <scope>NUCLEOTIDE SEQUENCE [LARGE SCALE GENOMIC DNA]</scope>
    <source>
        <strain evidence="4 5">CNPSo 3008</strain>
    </source>
</reference>
<dbReference type="InterPro" id="IPR050393">
    <property type="entry name" value="MFP_Efflux_Pump"/>
</dbReference>
<dbReference type="GO" id="GO:0055085">
    <property type="term" value="P:transmembrane transport"/>
    <property type="evidence" value="ECO:0007669"/>
    <property type="project" value="InterPro"/>
</dbReference>
<dbReference type="Gene3D" id="2.40.30.170">
    <property type="match status" value="1"/>
</dbReference>
<feature type="domain" description="p-hydroxybenzoic acid efflux pump subunit AaeA-like beta-barrel" evidence="3">
    <location>
        <begin position="216"/>
        <end position="313"/>
    </location>
</feature>
<gene>
    <name evidence="4" type="ORF">E1N52_02410</name>
</gene>
<keyword evidence="1" id="KW-0812">Transmembrane</keyword>
<dbReference type="EMBL" id="SMOD01000002">
    <property type="protein sequence ID" value="TDG10230.1"/>
    <property type="molecule type" value="Genomic_DNA"/>
</dbReference>
<dbReference type="PANTHER" id="PTHR30367:SF12">
    <property type="entry name" value="P-HYDROXYBENZOIC ACID EFFLUX PUMP SUBUNIT AAEA"/>
    <property type="match status" value="1"/>
</dbReference>
<dbReference type="Gene3D" id="2.40.50.100">
    <property type="match status" value="1"/>
</dbReference>
<sequence length="320" mass="35613">MNKPYFIRFATTLVVVVIALVLMHAIWDRYMYSPWTRDGRVRANVINLSTDVSGIVKEVRVKDNEWVHKGEVLYVLDPDRFVYALQQADADVARAQAQLLQSESLSNASQYELKMRKDQAARREKLSADVVSEELRSDYAWQSQQSQSTLDAARAAHAAAEASLKAALVHRETARLDLERSSVRAPTDGYITNLNLFPGDFATAGVARMAMIDSHSFWVYGYFEETKIQGVRIGDRAIVRLLGAKVDIEGHVDSIASGIVDRDNPTGQSELLANVDPVFTWIRLAQRVPVRIHLDDVPSNVHLAMGMTCTITLSAAKQAG</sequence>
<accession>A0A4R5LKG6</accession>
<dbReference type="SUPFAM" id="SSF111369">
    <property type="entry name" value="HlyD-like secretion proteins"/>
    <property type="match status" value="2"/>
</dbReference>
<dbReference type="InterPro" id="IPR058625">
    <property type="entry name" value="MdtA-like_BSH"/>
</dbReference>
<evidence type="ECO:0000256" key="1">
    <source>
        <dbReference type="SAM" id="Phobius"/>
    </source>
</evidence>
<proteinExistence type="predicted"/>
<dbReference type="RefSeq" id="WP_133179854.1">
    <property type="nucleotide sequence ID" value="NZ_SMOD01000002.1"/>
</dbReference>
<feature type="domain" description="Multidrug resistance protein MdtA-like barrel-sandwich hybrid" evidence="2">
    <location>
        <begin position="45"/>
        <end position="212"/>
    </location>
</feature>
<dbReference type="Pfam" id="PF25963">
    <property type="entry name" value="Beta-barrel_AAEA"/>
    <property type="match status" value="1"/>
</dbReference>